<accession>A0A8X7VYW6</accession>
<dbReference type="PANTHER" id="PTHR31839">
    <property type="entry name" value="DEHYDRATION-RESPONSIVE ELEMENT-BINDING PROTEIN 1D"/>
    <property type="match status" value="1"/>
</dbReference>
<evidence type="ECO:0000256" key="1">
    <source>
        <dbReference type="ARBA" id="ARBA00004123"/>
    </source>
</evidence>
<gene>
    <name evidence="10" type="ORF">Bca52824_013174</name>
</gene>
<name>A0A8X7VYW6_BRACI</name>
<dbReference type="Proteomes" id="UP000886595">
    <property type="component" value="Unassembled WGS sequence"/>
</dbReference>
<feature type="domain" description="AP2/ERF" evidence="9">
    <location>
        <begin position="14"/>
        <end position="70"/>
    </location>
</feature>
<evidence type="ECO:0000256" key="2">
    <source>
        <dbReference type="ARBA" id="ARBA00023015"/>
    </source>
</evidence>
<evidence type="ECO:0000313" key="11">
    <source>
        <dbReference type="Proteomes" id="UP000886595"/>
    </source>
</evidence>
<dbReference type="PANTHER" id="PTHR31839:SF85">
    <property type="entry name" value="AP2_ERF DOMAIN-CONTAINING PROTEIN"/>
    <property type="match status" value="1"/>
</dbReference>
<dbReference type="GO" id="GO:0003700">
    <property type="term" value="F:DNA-binding transcription factor activity"/>
    <property type="evidence" value="ECO:0007669"/>
    <property type="project" value="InterPro"/>
</dbReference>
<evidence type="ECO:0000256" key="6">
    <source>
        <dbReference type="ARBA" id="ARBA00023242"/>
    </source>
</evidence>
<dbReference type="InterPro" id="IPR036955">
    <property type="entry name" value="AP2/ERF_dom_sf"/>
</dbReference>
<keyword evidence="6" id="KW-0539">Nucleus</keyword>
<evidence type="ECO:0000256" key="8">
    <source>
        <dbReference type="SAM" id="MobiDB-lite"/>
    </source>
</evidence>
<evidence type="ECO:0000313" key="10">
    <source>
        <dbReference type="EMBL" id="KAG2319961.1"/>
    </source>
</evidence>
<evidence type="ECO:0000256" key="3">
    <source>
        <dbReference type="ARBA" id="ARBA00023125"/>
    </source>
</evidence>
<keyword evidence="5" id="KW-0804">Transcription</keyword>
<keyword evidence="3" id="KW-0238">DNA-binding</keyword>
<dbReference type="GO" id="GO:0005634">
    <property type="term" value="C:nucleus"/>
    <property type="evidence" value="ECO:0007669"/>
    <property type="project" value="UniProtKB-SubCell"/>
</dbReference>
<organism evidence="10 11">
    <name type="scientific">Brassica carinata</name>
    <name type="common">Ethiopian mustard</name>
    <name type="synonym">Abyssinian cabbage</name>
    <dbReference type="NCBI Taxonomy" id="52824"/>
    <lineage>
        <taxon>Eukaryota</taxon>
        <taxon>Viridiplantae</taxon>
        <taxon>Streptophyta</taxon>
        <taxon>Embryophyta</taxon>
        <taxon>Tracheophyta</taxon>
        <taxon>Spermatophyta</taxon>
        <taxon>Magnoliopsida</taxon>
        <taxon>eudicotyledons</taxon>
        <taxon>Gunneridae</taxon>
        <taxon>Pentapetalae</taxon>
        <taxon>rosids</taxon>
        <taxon>malvids</taxon>
        <taxon>Brassicales</taxon>
        <taxon>Brassicaceae</taxon>
        <taxon>Brassiceae</taxon>
        <taxon>Brassica</taxon>
    </lineage>
</organism>
<proteinExistence type="inferred from homology"/>
<dbReference type="EMBL" id="JAAMPC010000003">
    <property type="protein sequence ID" value="KAG2319961.1"/>
    <property type="molecule type" value="Genomic_DNA"/>
</dbReference>
<sequence length="296" mass="32042">MATNGLASRKKDPVYRGIRCRSGKWVCEIREPKKTTRIWLGTYPTAEMAAAAYDVAAIALKGREALLNFPGSVGSYPVPLSTSAADIRSAAAAAASMKGCEEEEEENAKKRSSSFSKSRSSDFHVHDDMIASSSSRCVTDFMDEEELLNMPNFLADMAEGMMVAPPSWIGREAVLNFPGSVGSYPVPLSSSAADIRSAAAAAASMKMCEEEEENAKKKMTSSFSKSRSSDFHVHDDMMASSSWCGTEFVDEEEFLNMPSLVADMAEGMMVAPPSWIGSLPADDSPDNSNDENLWGY</sequence>
<dbReference type="GO" id="GO:0003677">
    <property type="term" value="F:DNA binding"/>
    <property type="evidence" value="ECO:0007669"/>
    <property type="project" value="UniProtKB-KW"/>
</dbReference>
<dbReference type="Gene3D" id="3.30.730.10">
    <property type="entry name" value="AP2/ERF domain"/>
    <property type="match status" value="1"/>
</dbReference>
<keyword evidence="4" id="KW-0010">Activator</keyword>
<dbReference type="CDD" id="cd00018">
    <property type="entry name" value="AP2"/>
    <property type="match status" value="1"/>
</dbReference>
<dbReference type="SMART" id="SM00380">
    <property type="entry name" value="AP2"/>
    <property type="match status" value="1"/>
</dbReference>
<evidence type="ECO:0000256" key="4">
    <source>
        <dbReference type="ARBA" id="ARBA00023159"/>
    </source>
</evidence>
<keyword evidence="2" id="KW-0805">Transcription regulation</keyword>
<dbReference type="InterPro" id="IPR016177">
    <property type="entry name" value="DNA-bd_dom_sf"/>
</dbReference>
<dbReference type="AlphaFoldDB" id="A0A8X7VYW6"/>
<dbReference type="PROSITE" id="PS51032">
    <property type="entry name" value="AP2_ERF"/>
    <property type="match status" value="1"/>
</dbReference>
<dbReference type="SUPFAM" id="SSF54171">
    <property type="entry name" value="DNA-binding domain"/>
    <property type="match status" value="1"/>
</dbReference>
<dbReference type="FunFam" id="3.30.730.10:FF:000001">
    <property type="entry name" value="Ethylene-responsive transcription factor 2"/>
    <property type="match status" value="1"/>
</dbReference>
<evidence type="ECO:0000256" key="7">
    <source>
        <dbReference type="ARBA" id="ARBA00024343"/>
    </source>
</evidence>
<feature type="region of interest" description="Disordered" evidence="8">
    <location>
        <begin position="98"/>
        <end position="120"/>
    </location>
</feature>
<dbReference type="Pfam" id="PF00847">
    <property type="entry name" value="AP2"/>
    <property type="match status" value="1"/>
</dbReference>
<evidence type="ECO:0000259" key="9">
    <source>
        <dbReference type="PROSITE" id="PS51032"/>
    </source>
</evidence>
<feature type="region of interest" description="Disordered" evidence="8">
    <location>
        <begin position="276"/>
        <end position="296"/>
    </location>
</feature>
<comment type="caution">
    <text evidence="10">The sequence shown here is derived from an EMBL/GenBank/DDBJ whole genome shotgun (WGS) entry which is preliminary data.</text>
</comment>
<comment type="similarity">
    <text evidence="7">Belongs to the AP2/ERF transcription factor family. ERF subfamily.</text>
</comment>
<comment type="subcellular location">
    <subcellularLocation>
        <location evidence="1">Nucleus</location>
    </subcellularLocation>
</comment>
<evidence type="ECO:0000256" key="5">
    <source>
        <dbReference type="ARBA" id="ARBA00023163"/>
    </source>
</evidence>
<reference evidence="10 11" key="1">
    <citation type="submission" date="2020-02" db="EMBL/GenBank/DDBJ databases">
        <authorList>
            <person name="Ma Q."/>
            <person name="Huang Y."/>
            <person name="Song X."/>
            <person name="Pei D."/>
        </authorList>
    </citation>
    <scope>NUCLEOTIDE SEQUENCE [LARGE SCALE GENOMIC DNA]</scope>
    <source>
        <strain evidence="10">Sxm20200214</strain>
        <tissue evidence="10">Leaf</tissue>
    </source>
</reference>
<dbReference type="InterPro" id="IPR045277">
    <property type="entry name" value="DRE1A-I"/>
</dbReference>
<dbReference type="OrthoDB" id="1932364at2759"/>
<keyword evidence="11" id="KW-1185">Reference proteome</keyword>
<protein>
    <recommendedName>
        <fullName evidence="9">AP2/ERF domain-containing protein</fullName>
    </recommendedName>
</protein>
<dbReference type="InterPro" id="IPR001471">
    <property type="entry name" value="AP2/ERF_dom"/>
</dbReference>